<feature type="transmembrane region" description="Helical" evidence="1">
    <location>
        <begin position="22"/>
        <end position="43"/>
    </location>
</feature>
<evidence type="ECO:0000313" key="3">
    <source>
        <dbReference type="EMBL" id="KLI03755.1"/>
    </source>
</evidence>
<reference evidence="3 4" key="1">
    <citation type="journal article" date="2011" name="J. Bacteriol.">
        <title>Draft genome sequence of Sporolactobacillus inulinus strain CASD, an efficient D-lactic acid-producing bacterium with high-concentration lactate tolerance capability.</title>
        <authorList>
            <person name="Yu B."/>
            <person name="Su F."/>
            <person name="Wang L."/>
            <person name="Xu K."/>
            <person name="Zhao B."/>
            <person name="Xu P."/>
        </authorList>
    </citation>
    <scope>NUCLEOTIDE SEQUENCE [LARGE SCALE GENOMIC DNA]</scope>
    <source>
        <strain evidence="3 4">CASD</strain>
    </source>
</reference>
<dbReference type="InterPro" id="IPR018649">
    <property type="entry name" value="SHOCT"/>
</dbReference>
<evidence type="ECO:0000256" key="1">
    <source>
        <dbReference type="SAM" id="Phobius"/>
    </source>
</evidence>
<evidence type="ECO:0000313" key="4">
    <source>
        <dbReference type="Proteomes" id="UP000035553"/>
    </source>
</evidence>
<sequence>MFRGYNGFGGCFGYGDGFFGPWMMMGTGVLLLAAVIIVAVILFRMASPKKKDDGSLELLKLRYAKGEISEEEYLKMKKVLGK</sequence>
<evidence type="ECO:0000259" key="2">
    <source>
        <dbReference type="Pfam" id="PF09851"/>
    </source>
</evidence>
<dbReference type="Proteomes" id="UP000035553">
    <property type="component" value="Unassembled WGS sequence"/>
</dbReference>
<keyword evidence="1" id="KW-0472">Membrane</keyword>
<accession>A0A0U1QSH1</accession>
<dbReference type="AlphaFoldDB" id="A0A0U1QSH1"/>
<name>A0A0U1QSH1_9BACL</name>
<dbReference type="EMBL" id="AFVQ02000014">
    <property type="protein sequence ID" value="KLI03755.1"/>
    <property type="molecule type" value="Genomic_DNA"/>
</dbReference>
<protein>
    <recommendedName>
        <fullName evidence="2">SHOCT domain-containing protein</fullName>
    </recommendedName>
</protein>
<gene>
    <name evidence="3" type="ORF">SINU_01140</name>
</gene>
<keyword evidence="1" id="KW-1133">Transmembrane helix</keyword>
<organism evidence="3 4">
    <name type="scientific">Sporolactobacillus inulinus CASD</name>
    <dbReference type="NCBI Taxonomy" id="1069536"/>
    <lineage>
        <taxon>Bacteria</taxon>
        <taxon>Bacillati</taxon>
        <taxon>Bacillota</taxon>
        <taxon>Bacilli</taxon>
        <taxon>Bacillales</taxon>
        <taxon>Sporolactobacillaceae</taxon>
        <taxon>Sporolactobacillus</taxon>
    </lineage>
</organism>
<keyword evidence="1" id="KW-0812">Transmembrane</keyword>
<proteinExistence type="predicted"/>
<comment type="caution">
    <text evidence="3">The sequence shown here is derived from an EMBL/GenBank/DDBJ whole genome shotgun (WGS) entry which is preliminary data.</text>
</comment>
<dbReference type="Pfam" id="PF09851">
    <property type="entry name" value="SHOCT"/>
    <property type="match status" value="1"/>
</dbReference>
<dbReference type="STRING" id="1069536.SINU_01140"/>
<feature type="domain" description="SHOCT" evidence="2">
    <location>
        <begin position="56"/>
        <end position="80"/>
    </location>
</feature>
<keyword evidence="4" id="KW-1185">Reference proteome</keyword>